<dbReference type="PROSITE" id="PS50924">
    <property type="entry name" value="MHYT"/>
    <property type="match status" value="1"/>
</dbReference>
<evidence type="ECO:0000259" key="2">
    <source>
        <dbReference type="PROSITE" id="PS50924"/>
    </source>
</evidence>
<feature type="transmembrane region" description="Helical" evidence="1">
    <location>
        <begin position="107"/>
        <end position="128"/>
    </location>
</feature>
<evidence type="ECO:0000259" key="3">
    <source>
        <dbReference type="PROSITE" id="PS50930"/>
    </source>
</evidence>
<dbReference type="PANTHER" id="PTHR35152:SF1">
    <property type="entry name" value="DOMAIN SIGNALLING PROTEIN, PUTATIVE (AFU_ORTHOLOGUE AFUA_5G11310)-RELATED"/>
    <property type="match status" value="1"/>
</dbReference>
<feature type="domain" description="MHYT" evidence="2">
    <location>
        <begin position="5"/>
        <end position="193"/>
    </location>
</feature>
<feature type="domain" description="HTH LytTR-type" evidence="3">
    <location>
        <begin position="286"/>
        <end position="391"/>
    </location>
</feature>
<sequence>MFAGHDPFLVALSVAVAVLGGYTGFGLAARIRVIPTASRRLLLTGAAAFLAVGIWTMHFIGMLAAPIPLDGAYLVLPTFVSFLICALVVGISLFFVSIGEPSTARVLASAVLLGVGIILMHYVGIHGLQGHFVIVHDDRMIALSVVVALCSAYGGLRIYLARQGGLRLALSALAFGIAVSGMHYTAMYGMHFEVPAGGQPMQHHAMAGGLVASSQVLAIIVAFLCFLIAAGFLLFLVPEARPRLPSAGLGFPAMAPPALTAGEGEGSVSALPTEREKTVRPAVAKIPVEGADGTHFVDAVDVRSVRADAHYTLIHDGCRDRMCPWSISEAEAQLSPATFMRVHRSHIVALPHISFIRKEGDGAVVELDGQAPHVVPVSRAKIAELKSRLGLARKGATATADREMGHPS</sequence>
<protein>
    <submittedName>
        <fullName evidence="4">Carbon monoxide dehydrogenase</fullName>
    </submittedName>
</protein>
<dbReference type="Pfam" id="PF04397">
    <property type="entry name" value="LytTR"/>
    <property type="match status" value="1"/>
</dbReference>
<dbReference type="InterPro" id="IPR007492">
    <property type="entry name" value="LytTR_DNA-bd_dom"/>
</dbReference>
<accession>A0A2U2DLS7</accession>
<organism evidence="4 5">
    <name type="scientific">Metarhizobium album</name>
    <dbReference type="NCBI Taxonomy" id="2182425"/>
    <lineage>
        <taxon>Bacteria</taxon>
        <taxon>Pseudomonadati</taxon>
        <taxon>Pseudomonadota</taxon>
        <taxon>Alphaproteobacteria</taxon>
        <taxon>Hyphomicrobiales</taxon>
        <taxon>Rhizobiaceae</taxon>
        <taxon>Metarhizobium</taxon>
    </lineage>
</organism>
<gene>
    <name evidence="4" type="ORF">DEM27_21225</name>
</gene>
<comment type="caution">
    <text evidence="4">The sequence shown here is derived from an EMBL/GenBank/DDBJ whole genome shotgun (WGS) entry which is preliminary data.</text>
</comment>
<keyword evidence="5" id="KW-1185">Reference proteome</keyword>
<feature type="transmembrane region" description="Helical" evidence="1">
    <location>
        <begin position="172"/>
        <end position="190"/>
    </location>
</feature>
<keyword evidence="1" id="KW-0812">Transmembrane</keyword>
<dbReference type="AlphaFoldDB" id="A0A2U2DLS7"/>
<dbReference type="GO" id="GO:0003677">
    <property type="term" value="F:DNA binding"/>
    <property type="evidence" value="ECO:0007669"/>
    <property type="project" value="InterPro"/>
</dbReference>
<dbReference type="GO" id="GO:0016020">
    <property type="term" value="C:membrane"/>
    <property type="evidence" value="ECO:0007669"/>
    <property type="project" value="UniProtKB-UniRule"/>
</dbReference>
<dbReference type="PANTHER" id="PTHR35152">
    <property type="entry name" value="DOMAIN SIGNALLING PROTEIN, PUTATIVE (AFU_ORTHOLOGUE AFUA_5G11310)-RELATED"/>
    <property type="match status" value="1"/>
</dbReference>
<keyword evidence="1" id="KW-0472">Membrane</keyword>
<dbReference type="PIRSF" id="PIRSF036615">
    <property type="entry name" value="MHYT_LytTR"/>
    <property type="match status" value="1"/>
</dbReference>
<dbReference type="SMART" id="SM00850">
    <property type="entry name" value="LytTR"/>
    <property type="match status" value="1"/>
</dbReference>
<dbReference type="InterPro" id="IPR005330">
    <property type="entry name" value="MHYT_dom"/>
</dbReference>
<dbReference type="EMBL" id="QFBC01000011">
    <property type="protein sequence ID" value="PWE54231.1"/>
    <property type="molecule type" value="Genomic_DNA"/>
</dbReference>
<feature type="transmembrane region" description="Helical" evidence="1">
    <location>
        <begin position="140"/>
        <end position="160"/>
    </location>
</feature>
<evidence type="ECO:0000313" key="5">
    <source>
        <dbReference type="Proteomes" id="UP000245252"/>
    </source>
</evidence>
<dbReference type="Proteomes" id="UP000245252">
    <property type="component" value="Unassembled WGS sequence"/>
</dbReference>
<dbReference type="Gene3D" id="2.40.50.1020">
    <property type="entry name" value="LytTr DNA-binding domain"/>
    <property type="match status" value="1"/>
</dbReference>
<name>A0A2U2DLS7_9HYPH</name>
<feature type="transmembrane region" description="Helical" evidence="1">
    <location>
        <begin position="210"/>
        <end position="237"/>
    </location>
</feature>
<feature type="transmembrane region" description="Helical" evidence="1">
    <location>
        <begin position="6"/>
        <end position="29"/>
    </location>
</feature>
<keyword evidence="1" id="KW-1133">Transmembrane helix</keyword>
<dbReference type="OrthoDB" id="9781059at2"/>
<dbReference type="RefSeq" id="WP_109460255.1">
    <property type="nucleotide sequence ID" value="NZ_QFBC01000011.1"/>
</dbReference>
<evidence type="ECO:0000313" key="4">
    <source>
        <dbReference type="EMBL" id="PWE54231.1"/>
    </source>
</evidence>
<feature type="transmembrane region" description="Helical" evidence="1">
    <location>
        <begin position="71"/>
        <end position="95"/>
    </location>
</feature>
<dbReference type="PROSITE" id="PS50930">
    <property type="entry name" value="HTH_LYTTR"/>
    <property type="match status" value="1"/>
</dbReference>
<feature type="transmembrane region" description="Helical" evidence="1">
    <location>
        <begin position="41"/>
        <end position="65"/>
    </location>
</feature>
<reference evidence="4 5" key="1">
    <citation type="submission" date="2018-05" db="EMBL/GenBank/DDBJ databases">
        <title>The draft genome of strain NS-104.</title>
        <authorList>
            <person name="Hang P."/>
            <person name="Jiang J."/>
        </authorList>
    </citation>
    <scope>NUCLEOTIDE SEQUENCE [LARGE SCALE GENOMIC DNA]</scope>
    <source>
        <strain evidence="4 5">NS-104</strain>
    </source>
</reference>
<evidence type="ECO:0000256" key="1">
    <source>
        <dbReference type="PROSITE-ProRule" id="PRU00244"/>
    </source>
</evidence>
<proteinExistence type="predicted"/>
<dbReference type="InterPro" id="IPR012073">
    <property type="entry name" value="LytTR_MHYT"/>
</dbReference>
<dbReference type="Pfam" id="PF03707">
    <property type="entry name" value="MHYT"/>
    <property type="match status" value="3"/>
</dbReference>